<accession>A0A3B1KIK6</accession>
<dbReference type="OrthoDB" id="8654606at2759"/>
<dbReference type="InterPro" id="IPR013783">
    <property type="entry name" value="Ig-like_fold"/>
</dbReference>
<evidence type="ECO:0000256" key="4">
    <source>
        <dbReference type="ARBA" id="ARBA00022989"/>
    </source>
</evidence>
<reference evidence="11" key="3">
    <citation type="submission" date="2025-05" db="UniProtKB">
        <authorList>
            <consortium name="Ensembl"/>
        </authorList>
    </citation>
    <scope>IDENTIFICATION</scope>
</reference>
<comment type="subcellular location">
    <subcellularLocation>
        <location evidence="1">Membrane</location>
        <topology evidence="1">Single-pass type I membrane protein</topology>
    </subcellularLocation>
</comment>
<sequence>MKTSCLHTTLLLLFLLGGALPEKQCKDNSPIIQQAVVKGNVSVLCPIFTTEEMTFILHSSAENCAVTRNFSIARHKHQVCGTSALHITHQLNPEDNSTKFVLYNVTTNQTGLYTCTAKKIFPPPLLHVKEEPQTIVIVQETHHQNSHQCEPHVSHLSLWVGLGVLTLYGLIITSTAFSLRFRLTKVDLNQHDYMNMRPRARRRNQGPILHPTRSWYCDNTSKIVPCKPSSKQMPS</sequence>
<dbReference type="GO" id="GO:0009897">
    <property type="term" value="C:external side of plasma membrane"/>
    <property type="evidence" value="ECO:0007669"/>
    <property type="project" value="TreeGrafter"/>
</dbReference>
<evidence type="ECO:0000313" key="11">
    <source>
        <dbReference type="Ensembl" id="ENSAMXP00000053539.1"/>
    </source>
</evidence>
<dbReference type="PANTHER" id="PTHR11494">
    <property type="entry name" value="CYTOTOXIC T-LYMPHOCYTE PROTEIN"/>
    <property type="match status" value="1"/>
</dbReference>
<feature type="signal peptide" evidence="10">
    <location>
        <begin position="1"/>
        <end position="21"/>
    </location>
</feature>
<dbReference type="Bgee" id="ENSAMXG00000035162">
    <property type="expression patterns" value="Expressed in pharyngeal gill and 8 other cell types or tissues"/>
</dbReference>
<evidence type="ECO:0000256" key="5">
    <source>
        <dbReference type="ARBA" id="ARBA00023136"/>
    </source>
</evidence>
<evidence type="ECO:0000256" key="2">
    <source>
        <dbReference type="ARBA" id="ARBA00022692"/>
    </source>
</evidence>
<keyword evidence="7" id="KW-0325">Glycoprotein</keyword>
<dbReference type="InterPro" id="IPR040216">
    <property type="entry name" value="CTLA4/CD28"/>
</dbReference>
<evidence type="ECO:0000256" key="6">
    <source>
        <dbReference type="ARBA" id="ARBA00023157"/>
    </source>
</evidence>
<proteinExistence type="predicted"/>
<keyword evidence="2 9" id="KW-0812">Transmembrane</keyword>
<feature type="chain" id="PRO_5044588501" evidence="10">
    <location>
        <begin position="22"/>
        <end position="235"/>
    </location>
</feature>
<keyword evidence="4 9" id="KW-1133">Transmembrane helix</keyword>
<reference evidence="12" key="1">
    <citation type="submission" date="2013-03" db="EMBL/GenBank/DDBJ databases">
        <authorList>
            <person name="Jeffery W."/>
            <person name="Warren W."/>
            <person name="Wilson R.K."/>
        </authorList>
    </citation>
    <scope>NUCLEOTIDE SEQUENCE</scope>
    <source>
        <strain evidence="12">female</strain>
    </source>
</reference>
<evidence type="ECO:0000256" key="7">
    <source>
        <dbReference type="ARBA" id="ARBA00023180"/>
    </source>
</evidence>
<name>A0A3B1KIK6_ASTMX</name>
<keyword evidence="6" id="KW-1015">Disulfide bond</keyword>
<protein>
    <submittedName>
        <fullName evidence="11">Uncharacterized LOC111193547</fullName>
    </submittedName>
</protein>
<keyword evidence="5 9" id="KW-0472">Membrane</keyword>
<dbReference type="AlphaFoldDB" id="A0A3B1KIK6"/>
<dbReference type="PANTHER" id="PTHR11494:SF9">
    <property type="entry name" value="SI:DKEY-1H24.6"/>
    <property type="match status" value="1"/>
</dbReference>
<evidence type="ECO:0000256" key="8">
    <source>
        <dbReference type="ARBA" id="ARBA00023319"/>
    </source>
</evidence>
<evidence type="ECO:0000256" key="1">
    <source>
        <dbReference type="ARBA" id="ARBA00004479"/>
    </source>
</evidence>
<evidence type="ECO:0000313" key="12">
    <source>
        <dbReference type="Proteomes" id="UP000018467"/>
    </source>
</evidence>
<organism evidence="11 12">
    <name type="scientific">Astyanax mexicanus</name>
    <name type="common">Blind cave fish</name>
    <name type="synonym">Astyanax fasciatus mexicanus</name>
    <dbReference type="NCBI Taxonomy" id="7994"/>
    <lineage>
        <taxon>Eukaryota</taxon>
        <taxon>Metazoa</taxon>
        <taxon>Chordata</taxon>
        <taxon>Craniata</taxon>
        <taxon>Vertebrata</taxon>
        <taxon>Euteleostomi</taxon>
        <taxon>Actinopterygii</taxon>
        <taxon>Neopterygii</taxon>
        <taxon>Teleostei</taxon>
        <taxon>Ostariophysi</taxon>
        <taxon>Characiformes</taxon>
        <taxon>Characoidei</taxon>
        <taxon>Acestrorhamphidae</taxon>
        <taxon>Acestrorhamphinae</taxon>
        <taxon>Astyanax</taxon>
    </lineage>
</organism>
<keyword evidence="3 10" id="KW-0732">Signal</keyword>
<feature type="transmembrane region" description="Helical" evidence="9">
    <location>
        <begin position="156"/>
        <end position="179"/>
    </location>
</feature>
<dbReference type="GO" id="GO:0050852">
    <property type="term" value="P:T cell receptor signaling pathway"/>
    <property type="evidence" value="ECO:0007669"/>
    <property type="project" value="TreeGrafter"/>
</dbReference>
<evidence type="ECO:0000256" key="3">
    <source>
        <dbReference type="ARBA" id="ARBA00022729"/>
    </source>
</evidence>
<dbReference type="SUPFAM" id="SSF48726">
    <property type="entry name" value="Immunoglobulin"/>
    <property type="match status" value="1"/>
</dbReference>
<reference evidence="12" key="2">
    <citation type="journal article" date="2014" name="Nat. Commun.">
        <title>The cavefish genome reveals candidate genes for eye loss.</title>
        <authorList>
            <person name="McGaugh S.E."/>
            <person name="Gross J.B."/>
            <person name="Aken B."/>
            <person name="Blin M."/>
            <person name="Borowsky R."/>
            <person name="Chalopin D."/>
            <person name="Hinaux H."/>
            <person name="Jeffery W.R."/>
            <person name="Keene A."/>
            <person name="Ma L."/>
            <person name="Minx P."/>
            <person name="Murphy D."/>
            <person name="O'Quin K.E."/>
            <person name="Retaux S."/>
            <person name="Rohner N."/>
            <person name="Searle S.M."/>
            <person name="Stahl B.A."/>
            <person name="Tabin C."/>
            <person name="Volff J.N."/>
            <person name="Yoshizawa M."/>
            <person name="Warren W.C."/>
        </authorList>
    </citation>
    <scope>NUCLEOTIDE SEQUENCE [LARGE SCALE GENOMIC DNA]</scope>
    <source>
        <strain evidence="12">female</strain>
    </source>
</reference>
<keyword evidence="8" id="KW-0393">Immunoglobulin domain</keyword>
<evidence type="ECO:0000256" key="9">
    <source>
        <dbReference type="SAM" id="Phobius"/>
    </source>
</evidence>
<dbReference type="GeneTree" id="ENSGT00940000178309"/>
<dbReference type="Gene3D" id="2.60.40.10">
    <property type="entry name" value="Immunoglobulins"/>
    <property type="match status" value="1"/>
</dbReference>
<dbReference type="Ensembl" id="ENSAMXT00000043835.1">
    <property type="protein sequence ID" value="ENSAMXP00000036670.1"/>
    <property type="gene ID" value="ENSAMXG00000035162.1"/>
</dbReference>
<dbReference type="GO" id="GO:0042129">
    <property type="term" value="P:regulation of T cell proliferation"/>
    <property type="evidence" value="ECO:0007669"/>
    <property type="project" value="InterPro"/>
</dbReference>
<dbReference type="InterPro" id="IPR036179">
    <property type="entry name" value="Ig-like_dom_sf"/>
</dbReference>
<dbReference type="Proteomes" id="UP000018467">
    <property type="component" value="Unassembled WGS sequence"/>
</dbReference>
<keyword evidence="12" id="KW-1185">Reference proteome</keyword>
<dbReference type="Ensembl" id="ENSAMXT00000043447.1">
    <property type="protein sequence ID" value="ENSAMXP00000053539.1"/>
    <property type="gene ID" value="ENSAMXG00000035162.1"/>
</dbReference>
<evidence type="ECO:0000256" key="10">
    <source>
        <dbReference type="SAM" id="SignalP"/>
    </source>
</evidence>